<evidence type="ECO:0000256" key="5">
    <source>
        <dbReference type="ARBA" id="ARBA00023136"/>
    </source>
</evidence>
<feature type="transmembrane region" description="Helical" evidence="6">
    <location>
        <begin position="200"/>
        <end position="225"/>
    </location>
</feature>
<comment type="subcellular location">
    <subcellularLocation>
        <location evidence="1">Cell membrane</location>
        <topology evidence="1">Multi-pass membrane protein</topology>
    </subcellularLocation>
</comment>
<name>A0A9D0ZHK6_9FIRM</name>
<evidence type="ECO:0000256" key="1">
    <source>
        <dbReference type="ARBA" id="ARBA00004651"/>
    </source>
</evidence>
<keyword evidence="2" id="KW-1003">Cell membrane</keyword>
<dbReference type="Pfam" id="PF12730">
    <property type="entry name" value="ABC2_membrane_4"/>
    <property type="match status" value="1"/>
</dbReference>
<gene>
    <name evidence="7" type="ORF">IAD32_03610</name>
</gene>
<proteinExistence type="predicted"/>
<evidence type="ECO:0000313" key="8">
    <source>
        <dbReference type="Proteomes" id="UP000886787"/>
    </source>
</evidence>
<organism evidence="7 8">
    <name type="scientific">Candidatus Scatavimonas merdigallinarum</name>
    <dbReference type="NCBI Taxonomy" id="2840914"/>
    <lineage>
        <taxon>Bacteria</taxon>
        <taxon>Bacillati</taxon>
        <taxon>Bacillota</taxon>
        <taxon>Clostridia</taxon>
        <taxon>Eubacteriales</taxon>
        <taxon>Oscillospiraceae</taxon>
        <taxon>Oscillospiraceae incertae sedis</taxon>
        <taxon>Candidatus Scatavimonas</taxon>
    </lineage>
</organism>
<accession>A0A9D0ZHK6</accession>
<protein>
    <submittedName>
        <fullName evidence="7">ABC transporter permease subunit</fullName>
    </submittedName>
</protein>
<evidence type="ECO:0000256" key="6">
    <source>
        <dbReference type="SAM" id="Phobius"/>
    </source>
</evidence>
<keyword evidence="4 6" id="KW-1133">Transmembrane helix</keyword>
<dbReference type="EMBL" id="DVFW01000021">
    <property type="protein sequence ID" value="HIQ80351.1"/>
    <property type="molecule type" value="Genomic_DNA"/>
</dbReference>
<evidence type="ECO:0000313" key="7">
    <source>
        <dbReference type="EMBL" id="HIQ80351.1"/>
    </source>
</evidence>
<evidence type="ECO:0000256" key="3">
    <source>
        <dbReference type="ARBA" id="ARBA00022692"/>
    </source>
</evidence>
<sequence>MSAILKREFSSYFSSAIAYVVLAVFYFFSGMFFFWYCLLSDSANLTPVFINMFMVILFLIPILTMKLFSEEKRQKTDQALLTAPVSLLQVVMGKFFSAVLVYACCLAVFFVYAVILSCFTTPAWSLILCNFIGVFLMGCALIAIDMFISSLTESQIVAAVAGFAAGLAIYMIDSIASMIPVDFIKTILNSLSFLTHLQNFSAGLFTISDAVFFLSVIVIFVFLTIRVFEKKRWS</sequence>
<reference evidence="7" key="2">
    <citation type="journal article" date="2021" name="PeerJ">
        <title>Extensive microbial diversity within the chicken gut microbiome revealed by metagenomics and culture.</title>
        <authorList>
            <person name="Gilroy R."/>
            <person name="Ravi A."/>
            <person name="Getino M."/>
            <person name="Pursley I."/>
            <person name="Horton D.L."/>
            <person name="Alikhan N.F."/>
            <person name="Baker D."/>
            <person name="Gharbi K."/>
            <person name="Hall N."/>
            <person name="Watson M."/>
            <person name="Adriaenssens E.M."/>
            <person name="Foster-Nyarko E."/>
            <person name="Jarju S."/>
            <person name="Secka A."/>
            <person name="Antonio M."/>
            <person name="Oren A."/>
            <person name="Chaudhuri R.R."/>
            <person name="La Ragione R."/>
            <person name="Hildebrand F."/>
            <person name="Pallen M.J."/>
        </authorList>
    </citation>
    <scope>NUCLEOTIDE SEQUENCE</scope>
    <source>
        <strain evidence="7">ChiSjej1B19-3389</strain>
    </source>
</reference>
<evidence type="ECO:0000256" key="2">
    <source>
        <dbReference type="ARBA" id="ARBA00022475"/>
    </source>
</evidence>
<feature type="transmembrane region" description="Helical" evidence="6">
    <location>
        <begin position="12"/>
        <end position="36"/>
    </location>
</feature>
<dbReference type="PANTHER" id="PTHR30294:SF29">
    <property type="entry name" value="MULTIDRUG ABC TRANSPORTER PERMEASE YBHS-RELATED"/>
    <property type="match status" value="1"/>
</dbReference>
<dbReference type="Proteomes" id="UP000886787">
    <property type="component" value="Unassembled WGS sequence"/>
</dbReference>
<evidence type="ECO:0000256" key="4">
    <source>
        <dbReference type="ARBA" id="ARBA00022989"/>
    </source>
</evidence>
<keyword evidence="3 6" id="KW-0812">Transmembrane</keyword>
<comment type="caution">
    <text evidence="7">The sequence shown here is derived from an EMBL/GenBank/DDBJ whole genome shotgun (WGS) entry which is preliminary data.</text>
</comment>
<reference evidence="7" key="1">
    <citation type="submission" date="2020-10" db="EMBL/GenBank/DDBJ databases">
        <authorList>
            <person name="Gilroy R."/>
        </authorList>
    </citation>
    <scope>NUCLEOTIDE SEQUENCE</scope>
    <source>
        <strain evidence="7">ChiSjej1B19-3389</strain>
    </source>
</reference>
<keyword evidence="5 6" id="KW-0472">Membrane</keyword>
<dbReference type="GO" id="GO:0005886">
    <property type="term" value="C:plasma membrane"/>
    <property type="evidence" value="ECO:0007669"/>
    <property type="project" value="UniProtKB-SubCell"/>
</dbReference>
<dbReference type="GO" id="GO:0140359">
    <property type="term" value="F:ABC-type transporter activity"/>
    <property type="evidence" value="ECO:0007669"/>
    <property type="project" value="InterPro"/>
</dbReference>
<feature type="transmembrane region" description="Helical" evidence="6">
    <location>
        <begin position="95"/>
        <end position="117"/>
    </location>
</feature>
<dbReference type="InterPro" id="IPR051449">
    <property type="entry name" value="ABC-2_transporter_component"/>
</dbReference>
<dbReference type="PANTHER" id="PTHR30294">
    <property type="entry name" value="MEMBRANE COMPONENT OF ABC TRANSPORTER YHHJ-RELATED"/>
    <property type="match status" value="1"/>
</dbReference>
<feature type="transmembrane region" description="Helical" evidence="6">
    <location>
        <begin position="123"/>
        <end position="144"/>
    </location>
</feature>
<feature type="transmembrane region" description="Helical" evidence="6">
    <location>
        <begin position="156"/>
        <end position="180"/>
    </location>
</feature>
<dbReference type="AlphaFoldDB" id="A0A9D0ZHK6"/>
<feature type="transmembrane region" description="Helical" evidence="6">
    <location>
        <begin position="48"/>
        <end position="68"/>
    </location>
</feature>